<dbReference type="Pfam" id="PF13676">
    <property type="entry name" value="TIR_2"/>
    <property type="match status" value="1"/>
</dbReference>
<sequence length="237" mass="26437">MSYRIAQDFEYVGKDYWRWWSWIEGDGAELDIVKEVAWILHPSFKRTRIVATQRSNNFRLQTAGWGTFQLRAEVLLADGEKRLLKHNLRLEYPESSEANAPPRPTVSAPAPRPLTAFLSYSALDSRQAAKLREGFENLGIKILDQTRVVAGEPWSEGLQRMIAQSDAVVGLVSEDDISPWVSTEIQAAVSLGKPALVLAPAGVSTAGLPSDVRPLQVDLNRLDPLKIAELLYSLNRD</sequence>
<proteinExistence type="predicted"/>
<protein>
    <submittedName>
        <fullName evidence="2">TIR domain-containing protein</fullName>
    </submittedName>
</protein>
<accession>A0A7Z0UI73</accession>
<dbReference type="Pfam" id="PF20305">
    <property type="entry name" value="pYEATS"/>
    <property type="match status" value="1"/>
</dbReference>
<dbReference type="InterPro" id="IPR055129">
    <property type="entry name" value="YEATS_dom"/>
</dbReference>
<evidence type="ECO:0000313" key="3">
    <source>
        <dbReference type="Proteomes" id="UP000532162"/>
    </source>
</evidence>
<reference evidence="2 3" key="1">
    <citation type="submission" date="2020-07" db="EMBL/GenBank/DDBJ databases">
        <authorList>
            <person name="Sun Q."/>
        </authorList>
    </citation>
    <scope>NUCLEOTIDE SEQUENCE [LARGE SCALE GENOMIC DNA]</scope>
    <source>
        <strain evidence="2 3">WYCCWR 11290</strain>
    </source>
</reference>
<dbReference type="RefSeq" id="WP_180697459.1">
    <property type="nucleotide sequence ID" value="NZ_JACCPJ010000024.1"/>
</dbReference>
<dbReference type="InterPro" id="IPR035897">
    <property type="entry name" value="Toll_tir_struct_dom_sf"/>
</dbReference>
<dbReference type="GO" id="GO:0007165">
    <property type="term" value="P:signal transduction"/>
    <property type="evidence" value="ECO:0007669"/>
    <property type="project" value="InterPro"/>
</dbReference>
<dbReference type="SUPFAM" id="SSF52200">
    <property type="entry name" value="Toll/Interleukin receptor TIR domain"/>
    <property type="match status" value="1"/>
</dbReference>
<dbReference type="EMBL" id="JACCPJ010000024">
    <property type="protein sequence ID" value="NZD66260.1"/>
    <property type="molecule type" value="Genomic_DNA"/>
</dbReference>
<evidence type="ECO:0000259" key="1">
    <source>
        <dbReference type="PROSITE" id="PS51037"/>
    </source>
</evidence>
<dbReference type="InterPro" id="IPR038704">
    <property type="entry name" value="YEAST_sf"/>
</dbReference>
<dbReference type="Gene3D" id="2.60.40.1970">
    <property type="entry name" value="YEATS domain"/>
    <property type="match status" value="1"/>
</dbReference>
<comment type="caution">
    <text evidence="2">The sequence shown here is derived from an EMBL/GenBank/DDBJ whole genome shotgun (WGS) entry which is preliminary data.</text>
</comment>
<dbReference type="InterPro" id="IPR000157">
    <property type="entry name" value="TIR_dom"/>
</dbReference>
<evidence type="ECO:0000313" key="2">
    <source>
        <dbReference type="EMBL" id="NZD66260.1"/>
    </source>
</evidence>
<dbReference type="AlphaFoldDB" id="A0A7Z0UI73"/>
<organism evidence="2 3">
    <name type="scientific">Rhizobium changzhiense</name>
    <dbReference type="NCBI Taxonomy" id="2692317"/>
    <lineage>
        <taxon>Bacteria</taxon>
        <taxon>Pseudomonadati</taxon>
        <taxon>Pseudomonadota</taxon>
        <taxon>Alphaproteobacteria</taxon>
        <taxon>Hyphomicrobiales</taxon>
        <taxon>Rhizobiaceae</taxon>
        <taxon>Rhizobium/Agrobacterium group</taxon>
        <taxon>Rhizobium</taxon>
    </lineage>
</organism>
<name>A0A7Z0UI73_9HYPH</name>
<feature type="domain" description="YEATS" evidence="1">
    <location>
        <begin position="1"/>
        <end position="120"/>
    </location>
</feature>
<gene>
    <name evidence="2" type="ORF">HX900_35030</name>
</gene>
<dbReference type="Gene3D" id="3.40.50.10140">
    <property type="entry name" value="Toll/interleukin-1 receptor homology (TIR) domain"/>
    <property type="match status" value="1"/>
</dbReference>
<dbReference type="Proteomes" id="UP000532162">
    <property type="component" value="Unassembled WGS sequence"/>
</dbReference>
<dbReference type="PROSITE" id="PS51037">
    <property type="entry name" value="YEATS"/>
    <property type="match status" value="1"/>
</dbReference>
<dbReference type="InterPro" id="IPR046888">
    <property type="entry name" value="pYEATS"/>
</dbReference>